<accession>A0A098LK21</accession>
<dbReference type="STRING" id="153721.MYP_3768"/>
<feature type="repeat" description="WD" evidence="3">
    <location>
        <begin position="540"/>
        <end position="581"/>
    </location>
</feature>
<dbReference type="InterPro" id="IPR019775">
    <property type="entry name" value="WD40_repeat_CS"/>
</dbReference>
<dbReference type="PROSITE" id="PS50294">
    <property type="entry name" value="WD_REPEATS_REGION"/>
    <property type="match status" value="7"/>
</dbReference>
<feature type="repeat" description="WD" evidence="3">
    <location>
        <begin position="45"/>
        <end position="86"/>
    </location>
</feature>
<dbReference type="PROSITE" id="PS50082">
    <property type="entry name" value="WD_REPEATS_2"/>
    <property type="match status" value="7"/>
</dbReference>
<dbReference type="PANTHER" id="PTHR22847:SF637">
    <property type="entry name" value="WD REPEAT DOMAIN 5B"/>
    <property type="match status" value="1"/>
</dbReference>
<dbReference type="InterPro" id="IPR011600">
    <property type="entry name" value="Pept_C14_caspase"/>
</dbReference>
<dbReference type="eggNOG" id="COG4249">
    <property type="taxonomic scope" value="Bacteria"/>
</dbReference>
<dbReference type="PANTHER" id="PTHR22847">
    <property type="entry name" value="WD40 REPEAT PROTEIN"/>
    <property type="match status" value="1"/>
</dbReference>
<dbReference type="SMART" id="SM00320">
    <property type="entry name" value="WD40"/>
    <property type="match status" value="11"/>
</dbReference>
<organism evidence="5 6">
    <name type="scientific">Sporocytophaga myxococcoides</name>
    <dbReference type="NCBI Taxonomy" id="153721"/>
    <lineage>
        <taxon>Bacteria</taxon>
        <taxon>Pseudomonadati</taxon>
        <taxon>Bacteroidota</taxon>
        <taxon>Cytophagia</taxon>
        <taxon>Cytophagales</taxon>
        <taxon>Cytophagaceae</taxon>
        <taxon>Sporocytophaga</taxon>
    </lineage>
</organism>
<dbReference type="eggNOG" id="COG2319">
    <property type="taxonomic scope" value="Bacteria"/>
</dbReference>
<dbReference type="Gene3D" id="2.130.10.10">
    <property type="entry name" value="YVTN repeat-like/Quinoprotein amine dehydrogenase"/>
    <property type="match status" value="4"/>
</dbReference>
<evidence type="ECO:0000313" key="5">
    <source>
        <dbReference type="EMBL" id="GAL86538.1"/>
    </source>
</evidence>
<reference evidence="5 6" key="1">
    <citation type="submission" date="2014-09" db="EMBL/GenBank/DDBJ databases">
        <title>Sporocytophaga myxococcoides PG-01 genome sequencing.</title>
        <authorList>
            <person name="Liu L."/>
            <person name="Gao P.J."/>
            <person name="Chen G.J."/>
            <person name="Wang L.S."/>
        </authorList>
    </citation>
    <scope>NUCLEOTIDE SEQUENCE [LARGE SCALE GENOMIC DNA]</scope>
    <source>
        <strain evidence="5 6">PG-01</strain>
    </source>
</reference>
<feature type="repeat" description="WD" evidence="3">
    <location>
        <begin position="582"/>
        <end position="623"/>
    </location>
</feature>
<dbReference type="InterPro" id="IPR029030">
    <property type="entry name" value="Caspase-like_dom_sf"/>
</dbReference>
<dbReference type="PRINTS" id="PR00320">
    <property type="entry name" value="GPROTEINBRPT"/>
</dbReference>
<dbReference type="Gene3D" id="3.40.50.1460">
    <property type="match status" value="1"/>
</dbReference>
<evidence type="ECO:0000256" key="1">
    <source>
        <dbReference type="ARBA" id="ARBA00022574"/>
    </source>
</evidence>
<dbReference type="SUPFAM" id="SSF50978">
    <property type="entry name" value="WD40 repeat-like"/>
    <property type="match status" value="2"/>
</dbReference>
<protein>
    <submittedName>
        <fullName evidence="5">WD repeat-containing protein</fullName>
    </submittedName>
</protein>
<gene>
    <name evidence="5" type="ORF">MYP_3768</name>
</gene>
<feature type="repeat" description="WD" evidence="3">
    <location>
        <begin position="497"/>
        <end position="539"/>
    </location>
</feature>
<dbReference type="CDD" id="cd00200">
    <property type="entry name" value="WD40"/>
    <property type="match status" value="2"/>
</dbReference>
<dbReference type="InterPro" id="IPR020472">
    <property type="entry name" value="WD40_PAC1"/>
</dbReference>
<dbReference type="PROSITE" id="PS00678">
    <property type="entry name" value="WD_REPEATS_1"/>
    <property type="match status" value="4"/>
</dbReference>
<name>A0A098LK21_9BACT</name>
<keyword evidence="2" id="KW-0677">Repeat</keyword>
<dbReference type="Proteomes" id="UP000030185">
    <property type="component" value="Unassembled WGS sequence"/>
</dbReference>
<feature type="repeat" description="WD" evidence="3">
    <location>
        <begin position="413"/>
        <end position="454"/>
    </location>
</feature>
<dbReference type="SUPFAM" id="SSF52129">
    <property type="entry name" value="Caspase-like"/>
    <property type="match status" value="1"/>
</dbReference>
<dbReference type="GO" id="GO:0006508">
    <property type="term" value="P:proteolysis"/>
    <property type="evidence" value="ECO:0007669"/>
    <property type="project" value="InterPro"/>
</dbReference>
<dbReference type="Pfam" id="PF00656">
    <property type="entry name" value="Peptidase_C14"/>
    <property type="match status" value="1"/>
</dbReference>
<evidence type="ECO:0000256" key="2">
    <source>
        <dbReference type="ARBA" id="ARBA00022737"/>
    </source>
</evidence>
<evidence type="ECO:0000259" key="4">
    <source>
        <dbReference type="Pfam" id="PF00656"/>
    </source>
</evidence>
<dbReference type="Pfam" id="PF00400">
    <property type="entry name" value="WD40"/>
    <property type="match status" value="7"/>
</dbReference>
<evidence type="ECO:0000256" key="3">
    <source>
        <dbReference type="PROSITE-ProRule" id="PRU00221"/>
    </source>
</evidence>
<proteinExistence type="predicted"/>
<feature type="repeat" description="WD" evidence="3">
    <location>
        <begin position="371"/>
        <end position="412"/>
    </location>
</feature>
<comment type="caution">
    <text evidence="5">The sequence shown here is derived from an EMBL/GenBank/DDBJ whole genome shotgun (WGS) entry which is preliminary data.</text>
</comment>
<dbReference type="AlphaFoldDB" id="A0A098LK21"/>
<dbReference type="GO" id="GO:0004197">
    <property type="term" value="F:cysteine-type endopeptidase activity"/>
    <property type="evidence" value="ECO:0007669"/>
    <property type="project" value="InterPro"/>
</dbReference>
<feature type="domain" description="Peptidase C14 caspase" evidence="4">
    <location>
        <begin position="803"/>
        <end position="1038"/>
    </location>
</feature>
<dbReference type="InterPro" id="IPR015943">
    <property type="entry name" value="WD40/YVTN_repeat-like_dom_sf"/>
</dbReference>
<keyword evidence="1 3" id="KW-0853">WD repeat</keyword>
<dbReference type="InterPro" id="IPR001680">
    <property type="entry name" value="WD40_rpt"/>
</dbReference>
<feature type="repeat" description="WD" evidence="3">
    <location>
        <begin position="3"/>
        <end position="44"/>
    </location>
</feature>
<sequence length="1049" mass="116629">MLQKGHFASIKCIDIDSEGSLLATGSKDKTAKLWDINSGREIRSFVGHTHSISRVRFSNDSKYLVTSSIDGTAKVWEVATGRFIFSTPSSDKVLTDAVFSPDGKLLLNSGYADVVSVYDFPTGNLVKTIETNPDKGLGLGVHIQFNKDGKFCAIGEDNRTTKVYETSDWSLLHTFKPEQGWCGGCGTYNVFTKDGNALIKLSSNSTTEEYDLKTGKLLMTYGSELKDVKGIDLSNNDRFILSVAEKGTLIFNRGQKDSIAFFSAPDNHDITAAALGKGNESVYIAYDNNVVTEYNKITGKKIKTFKGLLNENDDNDLGYDPNSYWHSHITKYLRLKNKVILLPNGKQIIRTKSGKEVKVWDIATGIPQTKFSDHAKPVISLDISKDGKTIVSGDSKGGVKIWSLDKGQKLFDLKGHNNPVFDVKFSPDESTITTTGWDATINVFDSKNGNLVNRIDLNNNSAYTFSYTPDGLYMVLARLDKTLELFEPDSKTRVKSFIGHTDVVSSITFHPTHPNIMMSSSWDGTTRIWDIKTGLMLKKLNGIHTPVHAALFTPDGSQVITAGDDRTIRIWDWQNGKIIKQLEGHKAEISNLTLSKDGKLLLSSSLDGSVKFWNLEKGQEFFEHIYIRNKDWMVLTKEGYFNGTSGAMDYVHFVKGTQLYSTEQLIEKFHKPDLLPSLFNNRGTGMHKSVDDLLKNTPPPAVKITALKTEGKAEAEVYIKVTDNGGGTDEIKVLHNGKRISFGNIKNLPNKKGEHVVLKETVSLVHGINIFEASAFSRDRIESSASYSELHSESGELASTCHILAIGIDKYKNPSMTLTFAREDAEALTEMLRKRSQKMFKKIEVTSLYDEEATKANIMKKLNELAKNIQKNDVFIFYYAGHGSMTEEQFFFIPSECTRLYEKNTLAKEAIEASELQQKFREIKALKQIIIMDACHSGGSIEFLASRGGIEEKAIAQLARSSGIHVLASAGSNETAIEVSELGHGLFTYILLNALKGEADGAPKDGKVTVYELKSFLDDQIPEMNKKYHGKSQYPYTFSKGHDFPIVIE</sequence>
<dbReference type="InterPro" id="IPR036322">
    <property type="entry name" value="WD40_repeat_dom_sf"/>
</dbReference>
<dbReference type="EMBL" id="BBLT01000008">
    <property type="protein sequence ID" value="GAL86538.1"/>
    <property type="molecule type" value="Genomic_DNA"/>
</dbReference>
<keyword evidence="6" id="KW-1185">Reference proteome</keyword>
<evidence type="ECO:0000313" key="6">
    <source>
        <dbReference type="Proteomes" id="UP000030185"/>
    </source>
</evidence>